<keyword evidence="2" id="KW-1185">Reference proteome</keyword>
<gene>
    <name evidence="1" type="ORF">BaRGS_00014864</name>
</gene>
<dbReference type="EMBL" id="JACVVK020000088">
    <property type="protein sequence ID" value="KAK7493982.1"/>
    <property type="molecule type" value="Genomic_DNA"/>
</dbReference>
<accession>A0ABD0L3J2</accession>
<dbReference type="AlphaFoldDB" id="A0ABD0L3J2"/>
<reference evidence="1 2" key="1">
    <citation type="journal article" date="2023" name="Sci. Data">
        <title>Genome assembly of the Korean intertidal mud-creeper Batillaria attramentaria.</title>
        <authorList>
            <person name="Patra A.K."/>
            <person name="Ho P.T."/>
            <person name="Jun S."/>
            <person name="Lee S.J."/>
            <person name="Kim Y."/>
            <person name="Won Y.J."/>
        </authorList>
    </citation>
    <scope>NUCLEOTIDE SEQUENCE [LARGE SCALE GENOMIC DNA]</scope>
    <source>
        <strain evidence="1">Wonlab-2016</strain>
    </source>
</reference>
<dbReference type="Proteomes" id="UP001519460">
    <property type="component" value="Unassembled WGS sequence"/>
</dbReference>
<organism evidence="1 2">
    <name type="scientific">Batillaria attramentaria</name>
    <dbReference type="NCBI Taxonomy" id="370345"/>
    <lineage>
        <taxon>Eukaryota</taxon>
        <taxon>Metazoa</taxon>
        <taxon>Spiralia</taxon>
        <taxon>Lophotrochozoa</taxon>
        <taxon>Mollusca</taxon>
        <taxon>Gastropoda</taxon>
        <taxon>Caenogastropoda</taxon>
        <taxon>Sorbeoconcha</taxon>
        <taxon>Cerithioidea</taxon>
        <taxon>Batillariidae</taxon>
        <taxon>Batillaria</taxon>
    </lineage>
</organism>
<name>A0ABD0L3J2_9CAEN</name>
<proteinExistence type="predicted"/>
<comment type="caution">
    <text evidence="1">The sequence shown here is derived from an EMBL/GenBank/DDBJ whole genome shotgun (WGS) entry which is preliminary data.</text>
</comment>
<sequence>METQLDGSVSSPCQHSDATSLLSLVRQKQRFGQQEITRNGGRLAVRVSRGGKGETGLKIPCDYASNGSHPVSSPPYHVTCLAPCARAQCARDKNVHGQQWH</sequence>
<evidence type="ECO:0000313" key="1">
    <source>
        <dbReference type="EMBL" id="KAK7493982.1"/>
    </source>
</evidence>
<protein>
    <submittedName>
        <fullName evidence="1">Uncharacterized protein</fullName>
    </submittedName>
</protein>
<evidence type="ECO:0000313" key="2">
    <source>
        <dbReference type="Proteomes" id="UP001519460"/>
    </source>
</evidence>